<organism evidence="3 4">
    <name type="scientific">Kwoniella newhampshirensis</name>
    <dbReference type="NCBI Taxonomy" id="1651941"/>
    <lineage>
        <taxon>Eukaryota</taxon>
        <taxon>Fungi</taxon>
        <taxon>Dikarya</taxon>
        <taxon>Basidiomycota</taxon>
        <taxon>Agaricomycotina</taxon>
        <taxon>Tremellomycetes</taxon>
        <taxon>Tremellales</taxon>
        <taxon>Cryptococcaceae</taxon>
        <taxon>Kwoniella</taxon>
    </lineage>
</organism>
<evidence type="ECO:0000256" key="1">
    <source>
        <dbReference type="SAM" id="MobiDB-lite"/>
    </source>
</evidence>
<sequence length="581" mass="58260">MTRSHSFFLVILSVGRVGGQYLPSTAYEPRGPIFGDRNWGNGTDEGLMRRDGGNQDSTSTAMYLVSHDDFCLFGPTEPNTAISDSKMKVVSWCTKDDHGTRLIPDGILRGVTYVKAPSWVQVSGTGDLTKINIQKGDQGGQFDSSKHTPDGAQMYISDDKQTASSWVTLISDQTFCVRACTGDPKFCPTKYDEMGCYFLTSNGVGWDGSYQDCEADDGDPPGVMDGTTYTQGNTPVPSPTIPPVSNCKPGSSAANGQTAAAGSGSEPGSGSGGGSSTDGNGDAGGSTSWVPMPTCVPCTSASASTSEGSASKGDPSTAARSDGGSTPTATPTSSSPGSESTSSGGTEQVGITQLSSVSQVTFAFSSGKKPAGGGGTALSLPPSPSPTGLNGHGGEVGKNHGAAPSQVNNTAAAPSSSQSPGTDNDDDDDDLSRRGWLLDSRDDNGGTTTSNGQCCFTTWTPSVVSGAQKTGTSDGESKSAATNGSASVTGTKTDASSAGTGTGAGSHPITTTGSRSVVSGTLRAGNGTVGGNSSKAGNGTNGSSAALRVVIVGLGEGDLVRLVWLGIASGIGMLLGGLTLV</sequence>
<dbReference type="Proteomes" id="UP001388673">
    <property type="component" value="Unassembled WGS sequence"/>
</dbReference>
<evidence type="ECO:0000313" key="4">
    <source>
        <dbReference type="Proteomes" id="UP001388673"/>
    </source>
</evidence>
<proteinExistence type="predicted"/>
<feature type="compositionally biased region" description="Low complexity" evidence="1">
    <location>
        <begin position="510"/>
        <end position="521"/>
    </location>
</feature>
<dbReference type="KEGG" id="kne:92181057"/>
<feature type="region of interest" description="Disordered" evidence="1">
    <location>
        <begin position="211"/>
        <end position="347"/>
    </location>
</feature>
<feature type="compositionally biased region" description="Gly residues" evidence="1">
    <location>
        <begin position="265"/>
        <end position="284"/>
    </location>
</feature>
<keyword evidence="2" id="KW-0732">Signal</keyword>
<gene>
    <name evidence="3" type="ORF">IAR55_003799</name>
</gene>
<feature type="chain" id="PRO_5043945760" evidence="2">
    <location>
        <begin position="20"/>
        <end position="581"/>
    </location>
</feature>
<accession>A0AAW0YLR8</accession>
<dbReference type="RefSeq" id="XP_066802284.1">
    <property type="nucleotide sequence ID" value="XM_066946905.1"/>
</dbReference>
<reference evidence="3 4" key="1">
    <citation type="journal article" date="2024" name="bioRxiv">
        <title>Comparative genomics of Cryptococcus and Kwoniella reveals pathogenesis evolution and contrasting karyotype dynamics via intercentromeric recombination or chromosome fusion.</title>
        <authorList>
            <person name="Coelho M.A."/>
            <person name="David-Palma M."/>
            <person name="Shea T."/>
            <person name="Bowers K."/>
            <person name="McGinley-Smith S."/>
            <person name="Mohammad A.W."/>
            <person name="Gnirke A."/>
            <person name="Yurkov A.M."/>
            <person name="Nowrousian M."/>
            <person name="Sun S."/>
            <person name="Cuomo C.A."/>
            <person name="Heitman J."/>
        </authorList>
    </citation>
    <scope>NUCLEOTIDE SEQUENCE [LARGE SCALE GENOMIC DNA]</scope>
    <source>
        <strain evidence="3 4">CBS 13917</strain>
    </source>
</reference>
<dbReference type="GeneID" id="92181057"/>
<feature type="compositionally biased region" description="Low complexity" evidence="1">
    <location>
        <begin position="299"/>
        <end position="311"/>
    </location>
</feature>
<name>A0AAW0YLR8_9TREE</name>
<feature type="compositionally biased region" description="Low complexity" evidence="1">
    <location>
        <begin position="321"/>
        <end position="346"/>
    </location>
</feature>
<feature type="compositionally biased region" description="Polar residues" evidence="1">
    <location>
        <begin position="405"/>
        <end position="422"/>
    </location>
</feature>
<evidence type="ECO:0000313" key="3">
    <source>
        <dbReference type="EMBL" id="KAK8853098.1"/>
    </source>
</evidence>
<dbReference type="AlphaFoldDB" id="A0AAW0YLR8"/>
<feature type="signal peptide" evidence="2">
    <location>
        <begin position="1"/>
        <end position="19"/>
    </location>
</feature>
<feature type="compositionally biased region" description="Polar residues" evidence="1">
    <location>
        <begin position="445"/>
        <end position="488"/>
    </location>
</feature>
<dbReference type="EMBL" id="JBCAWK010000007">
    <property type="protein sequence ID" value="KAK8853098.1"/>
    <property type="molecule type" value="Genomic_DNA"/>
</dbReference>
<keyword evidence="4" id="KW-1185">Reference proteome</keyword>
<feature type="region of interest" description="Disordered" evidence="1">
    <location>
        <begin position="366"/>
        <end position="539"/>
    </location>
</feature>
<comment type="caution">
    <text evidence="3">The sequence shown here is derived from an EMBL/GenBank/DDBJ whole genome shotgun (WGS) entry which is preliminary data.</text>
</comment>
<protein>
    <submittedName>
        <fullName evidence="3">Uncharacterized protein</fullName>
    </submittedName>
</protein>
<feature type="compositionally biased region" description="Low complexity" evidence="1">
    <location>
        <begin position="489"/>
        <end position="499"/>
    </location>
</feature>
<feature type="compositionally biased region" description="Polar residues" evidence="1">
    <location>
        <begin position="248"/>
        <end position="258"/>
    </location>
</feature>
<evidence type="ECO:0000256" key="2">
    <source>
        <dbReference type="SAM" id="SignalP"/>
    </source>
</evidence>